<reference evidence="1" key="1">
    <citation type="journal article" date="2016" name="Nat. Genet.">
        <title>A high-quality carrot genome assembly provides new insights into carotenoid accumulation and asterid genome evolution.</title>
        <authorList>
            <person name="Iorizzo M."/>
            <person name="Ellison S."/>
            <person name="Senalik D."/>
            <person name="Zeng P."/>
            <person name="Satapoomin P."/>
            <person name="Huang J."/>
            <person name="Bowman M."/>
            <person name="Iovene M."/>
            <person name="Sanseverino W."/>
            <person name="Cavagnaro P."/>
            <person name="Yildiz M."/>
            <person name="Macko-Podgorni A."/>
            <person name="Moranska E."/>
            <person name="Grzebelus E."/>
            <person name="Grzebelus D."/>
            <person name="Ashrafi H."/>
            <person name="Zheng Z."/>
            <person name="Cheng S."/>
            <person name="Spooner D."/>
            <person name="Van Deynze A."/>
            <person name="Simon P."/>
        </authorList>
    </citation>
    <scope>NUCLEOTIDE SEQUENCE</scope>
    <source>
        <tissue evidence="1">Leaf</tissue>
    </source>
</reference>
<dbReference type="Gramene" id="KZN07247">
    <property type="protein sequence ID" value="KZN07247"/>
    <property type="gene ID" value="DCAR_008084"/>
</dbReference>
<evidence type="ECO:0000313" key="1">
    <source>
        <dbReference type="EMBL" id="WOG89889.1"/>
    </source>
</evidence>
<dbReference type="EMBL" id="CP093344">
    <property type="protein sequence ID" value="WOG89889.1"/>
    <property type="molecule type" value="Genomic_DNA"/>
</dbReference>
<keyword evidence="2" id="KW-1185">Reference proteome</keyword>
<sequence length="59" mass="7240">MLLHKARSNDRWYDDDRNRMFITSLIQTFNFRRLKILTVKMDNNMIENGRYMIEKSSVL</sequence>
<gene>
    <name evidence="1" type="ORF">DCAR_0209129</name>
</gene>
<name>A0A166F229_DAUCS</name>
<organism evidence="1 2">
    <name type="scientific">Daucus carota subsp. sativus</name>
    <name type="common">Carrot</name>
    <dbReference type="NCBI Taxonomy" id="79200"/>
    <lineage>
        <taxon>Eukaryota</taxon>
        <taxon>Viridiplantae</taxon>
        <taxon>Streptophyta</taxon>
        <taxon>Embryophyta</taxon>
        <taxon>Tracheophyta</taxon>
        <taxon>Spermatophyta</taxon>
        <taxon>Magnoliopsida</taxon>
        <taxon>eudicotyledons</taxon>
        <taxon>Gunneridae</taxon>
        <taxon>Pentapetalae</taxon>
        <taxon>asterids</taxon>
        <taxon>campanulids</taxon>
        <taxon>Apiales</taxon>
        <taxon>Apiaceae</taxon>
        <taxon>Apioideae</taxon>
        <taxon>Scandiceae</taxon>
        <taxon>Daucinae</taxon>
        <taxon>Daucus</taxon>
        <taxon>Daucus sect. Daucus</taxon>
    </lineage>
</organism>
<evidence type="ECO:0000313" key="2">
    <source>
        <dbReference type="Proteomes" id="UP000077755"/>
    </source>
</evidence>
<dbReference type="AlphaFoldDB" id="A0A166F229"/>
<accession>A0A166F229</accession>
<reference evidence="1" key="2">
    <citation type="submission" date="2022-03" db="EMBL/GenBank/DDBJ databases">
        <title>Draft title - Genomic analysis of global carrot germplasm unveils the trajectory of domestication and the origin of high carotenoid orange carrot.</title>
        <authorList>
            <person name="Iorizzo M."/>
            <person name="Ellison S."/>
            <person name="Senalik D."/>
            <person name="Macko-Podgorni A."/>
            <person name="Grzebelus D."/>
            <person name="Bostan H."/>
            <person name="Rolling W."/>
            <person name="Curaba J."/>
            <person name="Simon P."/>
        </authorList>
    </citation>
    <scope>NUCLEOTIDE SEQUENCE</scope>
    <source>
        <tissue evidence="1">Leaf</tissue>
    </source>
</reference>
<dbReference type="Proteomes" id="UP000077755">
    <property type="component" value="Chromosome 2"/>
</dbReference>
<protein>
    <submittedName>
        <fullName evidence="1">Uncharacterized protein</fullName>
    </submittedName>
</protein>
<proteinExistence type="predicted"/>